<reference evidence="1 2" key="1">
    <citation type="submission" date="2020-05" db="EMBL/GenBank/DDBJ databases">
        <title>Draft genome of Flavobacterium sp. IMCC34852.</title>
        <authorList>
            <person name="Song J."/>
            <person name="Cho J.-C."/>
        </authorList>
    </citation>
    <scope>NUCLEOTIDE SEQUENCE [LARGE SCALE GENOMIC DNA]</scope>
    <source>
        <strain evidence="1 2">IMCC34852</strain>
    </source>
</reference>
<organism evidence="1 2">
    <name type="scientific">Flavobacterium rivulicola</name>
    <dbReference type="NCBI Taxonomy" id="2732161"/>
    <lineage>
        <taxon>Bacteria</taxon>
        <taxon>Pseudomonadati</taxon>
        <taxon>Bacteroidota</taxon>
        <taxon>Flavobacteriia</taxon>
        <taxon>Flavobacteriales</taxon>
        <taxon>Flavobacteriaceae</taxon>
        <taxon>Flavobacterium</taxon>
    </lineage>
</organism>
<evidence type="ECO:0000313" key="1">
    <source>
        <dbReference type="EMBL" id="NNT72652.1"/>
    </source>
</evidence>
<comment type="caution">
    <text evidence="1">The sequence shown here is derived from an EMBL/GenBank/DDBJ whole genome shotgun (WGS) entry which is preliminary data.</text>
</comment>
<sequence>MTKIITTIAFFVCSLLSAQTQYEQGMAKSLGLWGEGKAQEASDLMERIAAAEKNNWLPNYYVALINTTEAFNPANKAKVAALLEKAQNAQDAASMISLNNPELMVMQAMIYTALIVQDPMVNGMKYSPKVTELYTKAKIIAPENPRVVYCKAEFEINSAPWTGADVKKLCQDLQSAIPLFEKFQPESPFHPKWGSDRAKEALKNCK</sequence>
<proteinExistence type="predicted"/>
<gene>
    <name evidence="1" type="ORF">HKT18_10535</name>
</gene>
<keyword evidence="2" id="KW-1185">Reference proteome</keyword>
<evidence type="ECO:0000313" key="2">
    <source>
        <dbReference type="Proteomes" id="UP000536509"/>
    </source>
</evidence>
<evidence type="ECO:0008006" key="3">
    <source>
        <dbReference type="Google" id="ProtNLM"/>
    </source>
</evidence>
<dbReference type="EMBL" id="JABEVX010000006">
    <property type="protein sequence ID" value="NNT72652.1"/>
    <property type="molecule type" value="Genomic_DNA"/>
</dbReference>
<dbReference type="AlphaFoldDB" id="A0A7Y3RB32"/>
<accession>A0A7Y3RB32</accession>
<dbReference type="Proteomes" id="UP000536509">
    <property type="component" value="Unassembled WGS sequence"/>
</dbReference>
<dbReference type="RefSeq" id="WP_171222817.1">
    <property type="nucleotide sequence ID" value="NZ_JABEVX010000006.1"/>
</dbReference>
<protein>
    <recommendedName>
        <fullName evidence="3">Tetratricopeptide repeat protein</fullName>
    </recommendedName>
</protein>
<name>A0A7Y3RB32_9FLAO</name>